<keyword evidence="1" id="KW-0472">Membrane</keyword>
<name>A0ABP0N1V9_9DINO</name>
<feature type="transmembrane region" description="Helical" evidence="1">
    <location>
        <begin position="449"/>
        <end position="477"/>
    </location>
</feature>
<keyword evidence="1" id="KW-1133">Transmembrane helix</keyword>
<gene>
    <name evidence="2" type="ORF">CCMP2556_LOCUS28413</name>
</gene>
<organism evidence="2 3">
    <name type="scientific">Durusdinium trenchii</name>
    <dbReference type="NCBI Taxonomy" id="1381693"/>
    <lineage>
        <taxon>Eukaryota</taxon>
        <taxon>Sar</taxon>
        <taxon>Alveolata</taxon>
        <taxon>Dinophyceae</taxon>
        <taxon>Suessiales</taxon>
        <taxon>Symbiodiniaceae</taxon>
        <taxon>Durusdinium</taxon>
    </lineage>
</organism>
<accession>A0ABP0N1V9</accession>
<comment type="caution">
    <text evidence="2">The sequence shown here is derived from an EMBL/GenBank/DDBJ whole genome shotgun (WGS) entry which is preliminary data.</text>
</comment>
<evidence type="ECO:0000313" key="3">
    <source>
        <dbReference type="Proteomes" id="UP001642484"/>
    </source>
</evidence>
<protein>
    <submittedName>
        <fullName evidence="2">Uncharacterized protein</fullName>
    </submittedName>
</protein>
<keyword evidence="3" id="KW-1185">Reference proteome</keyword>
<dbReference type="EMBL" id="CAXAMN010021287">
    <property type="protein sequence ID" value="CAK9057584.1"/>
    <property type="molecule type" value="Genomic_DNA"/>
</dbReference>
<evidence type="ECO:0000256" key="1">
    <source>
        <dbReference type="SAM" id="Phobius"/>
    </source>
</evidence>
<keyword evidence="1" id="KW-0812">Transmembrane</keyword>
<evidence type="ECO:0000313" key="2">
    <source>
        <dbReference type="EMBL" id="CAK9057584.1"/>
    </source>
</evidence>
<feature type="transmembrane region" description="Helical" evidence="1">
    <location>
        <begin position="79"/>
        <end position="101"/>
    </location>
</feature>
<feature type="transmembrane region" description="Helical" evidence="1">
    <location>
        <begin position="42"/>
        <end position="67"/>
    </location>
</feature>
<reference evidence="2 3" key="1">
    <citation type="submission" date="2024-02" db="EMBL/GenBank/DDBJ databases">
        <authorList>
            <person name="Chen Y."/>
            <person name="Shah S."/>
            <person name="Dougan E. K."/>
            <person name="Thang M."/>
            <person name="Chan C."/>
        </authorList>
    </citation>
    <scope>NUCLEOTIDE SEQUENCE [LARGE SCALE GENOMIC DNA]</scope>
</reference>
<sequence>MTAFSEPIQTFKETLGGFFRPLIEADVLDVAREQMDTAGMAVAASFAALALLLNLCGILSVLCWCCSGQGNPKARVHRCACCTWCCGCWYLFLAFLVGGLLNVVTVPLASFCLILDDLDGDLLMDISAMANVNLSGAVGSVAIDLVENCVNPDIPGNPGLMDILKTPSSNGTMVTMNEKIVGEVTSQITQQFNALGSSQSSGVESLGDSNAIKMLIETISNFSIDSMMIPVADQIAPYAGMTLVEELNMSLYTSGACTDTIVEGTSYYGIESFATNLSNYCCPSGAQVGTTCAKSVDCTVWANALQDQACTAAKSYMEIKQALRTEVTFKCKAFRGSDGSKCTIENMFEVSGIYQNDCFVNGTLETMEYNCNLEDFATLVTSFSKQLNRSVQRLDEVTATVLASIATDMKALVEENLLQPIEHVVEGVTCGFMATMYQDFVDGMCFRGVWGFTAIVASYVASAVLTIFLVILVYFIWRFALDSYEFDMKPLRTPDRE</sequence>
<proteinExistence type="predicted"/>
<dbReference type="Proteomes" id="UP001642484">
    <property type="component" value="Unassembled WGS sequence"/>
</dbReference>